<organism evidence="1 2">
    <name type="scientific">Austropuccinia psidii MF-1</name>
    <dbReference type="NCBI Taxonomy" id="1389203"/>
    <lineage>
        <taxon>Eukaryota</taxon>
        <taxon>Fungi</taxon>
        <taxon>Dikarya</taxon>
        <taxon>Basidiomycota</taxon>
        <taxon>Pucciniomycotina</taxon>
        <taxon>Pucciniomycetes</taxon>
        <taxon>Pucciniales</taxon>
        <taxon>Sphaerophragmiaceae</taxon>
        <taxon>Austropuccinia</taxon>
    </lineage>
</organism>
<proteinExistence type="predicted"/>
<dbReference type="Proteomes" id="UP000765509">
    <property type="component" value="Unassembled WGS sequence"/>
</dbReference>
<protein>
    <submittedName>
        <fullName evidence="1">Uncharacterized protein</fullName>
    </submittedName>
</protein>
<dbReference type="AlphaFoldDB" id="A0A9Q3IDZ2"/>
<reference evidence="1" key="1">
    <citation type="submission" date="2021-03" db="EMBL/GenBank/DDBJ databases">
        <title>Draft genome sequence of rust myrtle Austropuccinia psidii MF-1, a brazilian biotype.</title>
        <authorList>
            <person name="Quecine M.C."/>
            <person name="Pachon D.M.R."/>
            <person name="Bonatelli M.L."/>
            <person name="Correr F.H."/>
            <person name="Franceschini L.M."/>
            <person name="Leite T.F."/>
            <person name="Margarido G.R.A."/>
            <person name="Almeida C.A."/>
            <person name="Ferrarezi J.A."/>
            <person name="Labate C.A."/>
        </authorList>
    </citation>
    <scope>NUCLEOTIDE SEQUENCE</scope>
    <source>
        <strain evidence="1">MF-1</strain>
    </source>
</reference>
<name>A0A9Q3IDZ2_9BASI</name>
<accession>A0A9Q3IDZ2</accession>
<keyword evidence="2" id="KW-1185">Reference proteome</keyword>
<evidence type="ECO:0000313" key="2">
    <source>
        <dbReference type="Proteomes" id="UP000765509"/>
    </source>
</evidence>
<evidence type="ECO:0000313" key="1">
    <source>
        <dbReference type="EMBL" id="MBW0537998.1"/>
    </source>
</evidence>
<comment type="caution">
    <text evidence="1">The sequence shown here is derived from an EMBL/GenBank/DDBJ whole genome shotgun (WGS) entry which is preliminary data.</text>
</comment>
<gene>
    <name evidence="1" type="ORF">O181_077713</name>
</gene>
<dbReference type="EMBL" id="AVOT02042577">
    <property type="protein sequence ID" value="MBW0537998.1"/>
    <property type="molecule type" value="Genomic_DNA"/>
</dbReference>
<sequence>MQNKDIHNENYCKVYKPEIIDLTQESPTPFLRETKSLPPSSRLSIESEPEVTIMQEFNNLNNLPIQSQQEIFKMELLAHQKTFNQNKKKDSSSLSYLIDPILINFNNNKSSSSIHSIEEDSMELTFMNTEDTLKKKLINNRSQESNSYNLDLIHKEDSQSSHHGISYQK</sequence>